<dbReference type="SUPFAM" id="SSF81383">
    <property type="entry name" value="F-box domain"/>
    <property type="match status" value="1"/>
</dbReference>
<gene>
    <name evidence="2" type="ORF">PMAYCL1PPCAC_20023</name>
</gene>
<dbReference type="AlphaFoldDB" id="A0AAN5I2S6"/>
<name>A0AAN5I2S6_9BILA</name>
<comment type="caution">
    <text evidence="2">The sequence shown here is derived from an EMBL/GenBank/DDBJ whole genome shotgun (WGS) entry which is preliminary data.</text>
</comment>
<evidence type="ECO:0000313" key="3">
    <source>
        <dbReference type="Proteomes" id="UP001328107"/>
    </source>
</evidence>
<sequence>MELNIKIYDQNRAILEHEDHISGLPSLCLIEVLKNLTRLDIHNIMTVNKRMHALACDRSLQDVKWKNCFLSIAQTTRGYGFALDVDIVKDYPWGEDPRYIYEIYEDEEGKLVEKWKIIEKCDKDQLPKNIVPHNFNIPNKFFEAIKDILRYHNVENVRIQQCPSNAQFFFQLNDAFSGQRIDRFQCNCMISHLPVSRDTRTWFLKLIKTVKTLDLIYTPQDLVNEQFLCDIAEIGVENFYGDFYGRPPYVRLQYK</sequence>
<dbReference type="InterPro" id="IPR036047">
    <property type="entry name" value="F-box-like_dom_sf"/>
</dbReference>
<evidence type="ECO:0000259" key="1">
    <source>
        <dbReference type="PROSITE" id="PS50181"/>
    </source>
</evidence>
<evidence type="ECO:0000313" key="2">
    <source>
        <dbReference type="EMBL" id="GMR49828.1"/>
    </source>
</evidence>
<protein>
    <recommendedName>
        <fullName evidence="1">F-box domain-containing protein</fullName>
    </recommendedName>
</protein>
<dbReference type="EMBL" id="BTRK01000004">
    <property type="protein sequence ID" value="GMR49828.1"/>
    <property type="molecule type" value="Genomic_DNA"/>
</dbReference>
<proteinExistence type="predicted"/>
<dbReference type="CDD" id="cd09917">
    <property type="entry name" value="F-box_SF"/>
    <property type="match status" value="1"/>
</dbReference>
<dbReference type="InterPro" id="IPR001810">
    <property type="entry name" value="F-box_dom"/>
</dbReference>
<keyword evidence="3" id="KW-1185">Reference proteome</keyword>
<organism evidence="2 3">
    <name type="scientific">Pristionchus mayeri</name>
    <dbReference type="NCBI Taxonomy" id="1317129"/>
    <lineage>
        <taxon>Eukaryota</taxon>
        <taxon>Metazoa</taxon>
        <taxon>Ecdysozoa</taxon>
        <taxon>Nematoda</taxon>
        <taxon>Chromadorea</taxon>
        <taxon>Rhabditida</taxon>
        <taxon>Rhabditina</taxon>
        <taxon>Diplogasteromorpha</taxon>
        <taxon>Diplogasteroidea</taxon>
        <taxon>Neodiplogasteridae</taxon>
        <taxon>Pristionchus</taxon>
    </lineage>
</organism>
<dbReference type="Pfam" id="PF00646">
    <property type="entry name" value="F-box"/>
    <property type="match status" value="1"/>
</dbReference>
<dbReference type="Proteomes" id="UP001328107">
    <property type="component" value="Unassembled WGS sequence"/>
</dbReference>
<dbReference type="PROSITE" id="PS50181">
    <property type="entry name" value="FBOX"/>
    <property type="match status" value="1"/>
</dbReference>
<reference evidence="3" key="1">
    <citation type="submission" date="2022-10" db="EMBL/GenBank/DDBJ databases">
        <title>Genome assembly of Pristionchus species.</title>
        <authorList>
            <person name="Yoshida K."/>
            <person name="Sommer R.J."/>
        </authorList>
    </citation>
    <scope>NUCLEOTIDE SEQUENCE [LARGE SCALE GENOMIC DNA]</scope>
    <source>
        <strain evidence="3">RS5460</strain>
    </source>
</reference>
<feature type="domain" description="F-box" evidence="1">
    <location>
        <begin position="18"/>
        <end position="68"/>
    </location>
</feature>
<accession>A0AAN5I2S6</accession>